<keyword evidence="1" id="KW-0472">Membrane</keyword>
<keyword evidence="1" id="KW-0812">Transmembrane</keyword>
<reference evidence="3" key="1">
    <citation type="journal article" date="2019" name="Int. J. Syst. Evol. Microbiol.">
        <title>The Global Catalogue of Microorganisms (GCM) 10K type strain sequencing project: providing services to taxonomists for standard genome sequencing and annotation.</title>
        <authorList>
            <consortium name="The Broad Institute Genomics Platform"/>
            <consortium name="The Broad Institute Genome Sequencing Center for Infectious Disease"/>
            <person name="Wu L."/>
            <person name="Ma J."/>
        </authorList>
    </citation>
    <scope>NUCLEOTIDE SEQUENCE [LARGE SCALE GENOMIC DNA]</scope>
    <source>
        <strain evidence="3">JCM 18298</strain>
    </source>
</reference>
<gene>
    <name evidence="2" type="ORF">GCM10023318_31710</name>
</gene>
<dbReference type="EMBL" id="BAABJM010000002">
    <property type="protein sequence ID" value="GAA5055486.1"/>
    <property type="molecule type" value="Genomic_DNA"/>
</dbReference>
<evidence type="ECO:0000256" key="1">
    <source>
        <dbReference type="SAM" id="Phobius"/>
    </source>
</evidence>
<keyword evidence="1" id="KW-1133">Transmembrane helix</keyword>
<evidence type="ECO:0000313" key="2">
    <source>
        <dbReference type="EMBL" id="GAA5055486.1"/>
    </source>
</evidence>
<comment type="caution">
    <text evidence="2">The sequence shown here is derived from an EMBL/GenBank/DDBJ whole genome shotgun (WGS) entry which is preliminary data.</text>
</comment>
<organism evidence="2 3">
    <name type="scientific">Nocardia callitridis</name>
    <dbReference type="NCBI Taxonomy" id="648753"/>
    <lineage>
        <taxon>Bacteria</taxon>
        <taxon>Bacillati</taxon>
        <taxon>Actinomycetota</taxon>
        <taxon>Actinomycetes</taxon>
        <taxon>Mycobacteriales</taxon>
        <taxon>Nocardiaceae</taxon>
        <taxon>Nocardia</taxon>
    </lineage>
</organism>
<sequence>MAFGWVFASHQVGAAAAATGAGIIRDLQGTYDPAWYLAGVLCASAALMSLVIRRRPAPVDSTV</sequence>
<accession>A0ABP9KCD2</accession>
<dbReference type="SUPFAM" id="SSF103473">
    <property type="entry name" value="MFS general substrate transporter"/>
    <property type="match status" value="1"/>
</dbReference>
<proteinExistence type="predicted"/>
<name>A0ABP9KCD2_9NOCA</name>
<keyword evidence="3" id="KW-1185">Reference proteome</keyword>
<dbReference type="Proteomes" id="UP001500603">
    <property type="component" value="Unassembled WGS sequence"/>
</dbReference>
<feature type="transmembrane region" description="Helical" evidence="1">
    <location>
        <begin position="33"/>
        <end position="52"/>
    </location>
</feature>
<evidence type="ECO:0008006" key="4">
    <source>
        <dbReference type="Google" id="ProtNLM"/>
    </source>
</evidence>
<evidence type="ECO:0000313" key="3">
    <source>
        <dbReference type="Proteomes" id="UP001500603"/>
    </source>
</evidence>
<protein>
    <recommendedName>
        <fullName evidence="4">MFS transporter</fullName>
    </recommendedName>
</protein>
<dbReference type="InterPro" id="IPR036259">
    <property type="entry name" value="MFS_trans_sf"/>
</dbReference>